<dbReference type="InterPro" id="IPR001164">
    <property type="entry name" value="ArfGAP_dom"/>
</dbReference>
<sequence>MASIDESGEVYCDKEFVDKVFARLASKSENRVCFDCGAKNPTWTSVPFGVLLCIHCSGEHRNMGTHITFVKSANLDKWTVNNLRRFKLGGNDRAKEFFLKNNGKQYLSSSSNRMAKYTSQVAKKWQAHLNQKVAKDAEQHPGELVFSTEDDSNTDASSGSSKGNSADDFFSNWEKPANHSNLSLTGSPRSLTPTATGNKNGSSILSGNGNGNKNGNGSRITTTRRSTLAGSSGLSQNKKHSILSSSRKGKKTATAKKVDADLFDQFEKEAKEEEELATTFASTSLGTANLTSNKYAATTQSLDTASRQGSYSSKPSKSSISGGVDDQEEDEWSSRYNDGITFDQINSSNVGLIGSDSTSKPKLAKLGFGMTSNNAVKEANAANESKRAASGPKYTGKIAQKFGEQKGISSDQVFGRGSYDDEASKEAQEKLRQNFSNATSISSASYFGEDQQEESFDEFGRPINPQNAGRTNRSGSLGGRNFMEFTSGADDEFDLLKNAVEQGAQKLGNYLRDYIRN</sequence>
<accession>A0ABX6F280</accession>
<feature type="domain" description="Arf-GAP" evidence="7">
    <location>
        <begin position="18"/>
        <end position="140"/>
    </location>
</feature>
<feature type="region of interest" description="Disordered" evidence="6">
    <location>
        <begin position="145"/>
        <end position="255"/>
    </location>
</feature>
<evidence type="ECO:0000313" key="8">
    <source>
        <dbReference type="EMBL" id="QGN18129.1"/>
    </source>
</evidence>
<dbReference type="Proteomes" id="UP000422736">
    <property type="component" value="Chromosome 7"/>
</dbReference>
<protein>
    <submittedName>
        <fullName evidence="8">ADP-ribosylation factor GTPase-activating protein GLO3</fullName>
    </submittedName>
</protein>
<keyword evidence="1" id="KW-0343">GTPase activation</keyword>
<feature type="compositionally biased region" description="Polar residues" evidence="6">
    <location>
        <begin position="464"/>
        <end position="475"/>
    </location>
</feature>
<feature type="region of interest" description="Disordered" evidence="6">
    <location>
        <begin position="301"/>
        <end position="331"/>
    </location>
</feature>
<feature type="compositionally biased region" description="Basic residues" evidence="6">
    <location>
        <begin position="237"/>
        <end position="254"/>
    </location>
</feature>
<evidence type="ECO:0000256" key="6">
    <source>
        <dbReference type="SAM" id="MobiDB-lite"/>
    </source>
</evidence>
<dbReference type="InterPro" id="IPR038508">
    <property type="entry name" value="ArfGAP_dom_sf"/>
</dbReference>
<evidence type="ECO:0000256" key="2">
    <source>
        <dbReference type="ARBA" id="ARBA00022723"/>
    </source>
</evidence>
<feature type="region of interest" description="Disordered" evidence="6">
    <location>
        <begin position="457"/>
        <end position="479"/>
    </location>
</feature>
<dbReference type="InterPro" id="IPR037278">
    <property type="entry name" value="ARFGAP/RecO"/>
</dbReference>
<organism evidence="8 9">
    <name type="scientific">Kluyveromyces marxianus</name>
    <name type="common">Yeast</name>
    <name type="synonym">Candida kefyr</name>
    <dbReference type="NCBI Taxonomy" id="4911"/>
    <lineage>
        <taxon>Eukaryota</taxon>
        <taxon>Fungi</taxon>
        <taxon>Dikarya</taxon>
        <taxon>Ascomycota</taxon>
        <taxon>Saccharomycotina</taxon>
        <taxon>Saccharomycetes</taxon>
        <taxon>Saccharomycetales</taxon>
        <taxon>Saccharomycetaceae</taxon>
        <taxon>Kluyveromyces</taxon>
    </lineage>
</organism>
<evidence type="ECO:0000256" key="3">
    <source>
        <dbReference type="ARBA" id="ARBA00022771"/>
    </source>
</evidence>
<dbReference type="SMART" id="SM00105">
    <property type="entry name" value="ArfGap"/>
    <property type="match status" value="1"/>
</dbReference>
<evidence type="ECO:0000259" key="7">
    <source>
        <dbReference type="PROSITE" id="PS50115"/>
    </source>
</evidence>
<keyword evidence="3 5" id="KW-0863">Zinc-finger</keyword>
<gene>
    <name evidence="8" type="primary">GLO3</name>
    <name evidence="8" type="ORF">FIM1_4450</name>
</gene>
<reference evidence="8 9" key="1">
    <citation type="submission" date="2016-03" db="EMBL/GenBank/DDBJ databases">
        <title>How can Kluyveromyces marxianus grow so fast - potential evolutionary course in Saccharomyces Complex revealed by comparative genomics.</title>
        <authorList>
            <person name="Mo W."/>
            <person name="Lu W."/>
            <person name="Yang X."/>
            <person name="Qi J."/>
            <person name="Lv H."/>
        </authorList>
    </citation>
    <scope>NUCLEOTIDE SEQUENCE [LARGE SCALE GENOMIC DNA]</scope>
    <source>
        <strain evidence="8 9">FIM1</strain>
    </source>
</reference>
<dbReference type="PRINTS" id="PR00405">
    <property type="entry name" value="REVINTRACTNG"/>
</dbReference>
<feature type="compositionally biased region" description="Polar residues" evidence="6">
    <location>
        <begin position="219"/>
        <end position="236"/>
    </location>
</feature>
<dbReference type="EMBL" id="CP015061">
    <property type="protein sequence ID" value="QGN18129.1"/>
    <property type="molecule type" value="Genomic_DNA"/>
</dbReference>
<feature type="compositionally biased region" description="Low complexity" evidence="6">
    <location>
        <begin position="306"/>
        <end position="323"/>
    </location>
</feature>
<dbReference type="CDD" id="cd08831">
    <property type="entry name" value="ArfGap_ArfGap2_3_like"/>
    <property type="match status" value="1"/>
</dbReference>
<proteinExistence type="predicted"/>
<evidence type="ECO:0000256" key="1">
    <source>
        <dbReference type="ARBA" id="ARBA00022468"/>
    </source>
</evidence>
<dbReference type="PROSITE" id="PS50115">
    <property type="entry name" value="ARFGAP"/>
    <property type="match status" value="1"/>
</dbReference>
<feature type="compositionally biased region" description="Low complexity" evidence="6">
    <location>
        <begin position="197"/>
        <end position="207"/>
    </location>
</feature>
<dbReference type="SUPFAM" id="SSF57863">
    <property type="entry name" value="ArfGap/RecO-like zinc finger"/>
    <property type="match status" value="1"/>
</dbReference>
<dbReference type="PANTHER" id="PTHR45686">
    <property type="entry name" value="ADP-RIBOSYLATION FACTOR GTPASE ACTIVATING PROTEIN 3, ISOFORM H-RELATED"/>
    <property type="match status" value="1"/>
</dbReference>
<dbReference type="Gene3D" id="1.10.220.150">
    <property type="entry name" value="Arf GTPase activating protein"/>
    <property type="match status" value="1"/>
</dbReference>
<keyword evidence="9" id="KW-1185">Reference proteome</keyword>
<dbReference type="Pfam" id="PF01412">
    <property type="entry name" value="ArfGap"/>
    <property type="match status" value="1"/>
</dbReference>
<dbReference type="PANTHER" id="PTHR45686:SF4">
    <property type="entry name" value="ADP-RIBOSYLATION FACTOR GTPASE ACTIVATING PROTEIN 3, ISOFORM H"/>
    <property type="match status" value="1"/>
</dbReference>
<name>A0ABX6F280_KLUMA</name>
<keyword evidence="4" id="KW-0862">Zinc</keyword>
<evidence type="ECO:0000313" key="9">
    <source>
        <dbReference type="Proteomes" id="UP000422736"/>
    </source>
</evidence>
<evidence type="ECO:0000256" key="5">
    <source>
        <dbReference type="PROSITE-ProRule" id="PRU00288"/>
    </source>
</evidence>
<keyword evidence="2" id="KW-0479">Metal-binding</keyword>
<feature type="compositionally biased region" description="Polar residues" evidence="6">
    <location>
        <begin position="154"/>
        <end position="164"/>
    </location>
</feature>
<feature type="compositionally biased region" description="Polar residues" evidence="6">
    <location>
        <begin position="178"/>
        <end position="196"/>
    </location>
</feature>
<evidence type="ECO:0000256" key="4">
    <source>
        <dbReference type="ARBA" id="ARBA00022833"/>
    </source>
</evidence>